<evidence type="ECO:0000256" key="3">
    <source>
        <dbReference type="ARBA" id="ARBA00023273"/>
    </source>
</evidence>
<dbReference type="InterPro" id="IPR028172">
    <property type="entry name" value="FT20"/>
</dbReference>
<keyword evidence="3" id="KW-0966">Cell projection</keyword>
<comment type="caution">
    <text evidence="5">The sequence shown here is derived from an EMBL/GenBank/DDBJ whole genome shotgun (WGS) entry which is preliminary data.</text>
</comment>
<keyword evidence="6" id="KW-1185">Reference proteome</keyword>
<accession>A0ABR4N1W1</accession>
<evidence type="ECO:0008006" key="7">
    <source>
        <dbReference type="Google" id="ProtNLM"/>
    </source>
</evidence>
<protein>
    <recommendedName>
        <fullName evidence="7">Intraflagellar transport 20</fullName>
    </recommendedName>
</protein>
<dbReference type="EMBL" id="JADGIZ020000046">
    <property type="protein sequence ID" value="KAL2913435.1"/>
    <property type="molecule type" value="Genomic_DNA"/>
</dbReference>
<reference evidence="5 6" key="1">
    <citation type="submission" date="2023-09" db="EMBL/GenBank/DDBJ databases">
        <title>Pangenome analysis of Batrachochytrium dendrobatidis and related Chytrids.</title>
        <authorList>
            <person name="Yacoub M.N."/>
            <person name="Stajich J.E."/>
            <person name="James T.Y."/>
        </authorList>
    </citation>
    <scope>NUCLEOTIDE SEQUENCE [LARGE SCALE GENOMIC DNA]</scope>
    <source>
        <strain evidence="5 6">JEL0888</strain>
    </source>
</reference>
<dbReference type="Proteomes" id="UP001527925">
    <property type="component" value="Unassembled WGS sequence"/>
</dbReference>
<sequence length="127" mass="14525">MSDQASIVFDEFSKIRILDPAQFDASSRLKEECKEFTAKINEFNGIVGLFQGLLAEKAGQIELEKLKTIGLRIQVESEVENRKSRQAQLQSLIRERQAELDRLIVQHESLVKVQQEQQGFMDSLTSK</sequence>
<name>A0ABR4N1W1_9FUNG</name>
<dbReference type="PANTHER" id="PTHR31978:SF1">
    <property type="entry name" value="INTRAFLAGELLAR TRANSPORT PROTEIN 20 HOMOLOG"/>
    <property type="match status" value="1"/>
</dbReference>
<evidence type="ECO:0000313" key="6">
    <source>
        <dbReference type="Proteomes" id="UP001527925"/>
    </source>
</evidence>
<evidence type="ECO:0000313" key="5">
    <source>
        <dbReference type="EMBL" id="KAL2913441.1"/>
    </source>
</evidence>
<comment type="subcellular location">
    <subcellularLocation>
        <location evidence="1">Cell projection</location>
        <location evidence="1">Cilium</location>
    </subcellularLocation>
</comment>
<keyword evidence="2" id="KW-0175">Coiled coil</keyword>
<dbReference type="Pfam" id="PF14931">
    <property type="entry name" value="IFT20"/>
    <property type="match status" value="1"/>
</dbReference>
<proteinExistence type="predicted"/>
<evidence type="ECO:0000256" key="1">
    <source>
        <dbReference type="ARBA" id="ARBA00004138"/>
    </source>
</evidence>
<dbReference type="EMBL" id="JADGIZ020000046">
    <property type="protein sequence ID" value="KAL2913441.1"/>
    <property type="molecule type" value="Genomic_DNA"/>
</dbReference>
<evidence type="ECO:0000313" key="4">
    <source>
        <dbReference type="EMBL" id="KAL2913435.1"/>
    </source>
</evidence>
<dbReference type="PANTHER" id="PTHR31978">
    <property type="entry name" value="INTRAFLAGELLAR TRANSPORT PROTEIN 20 HOMOLOG"/>
    <property type="match status" value="1"/>
</dbReference>
<organism evidence="5 6">
    <name type="scientific">Polyrhizophydium stewartii</name>
    <dbReference type="NCBI Taxonomy" id="2732419"/>
    <lineage>
        <taxon>Eukaryota</taxon>
        <taxon>Fungi</taxon>
        <taxon>Fungi incertae sedis</taxon>
        <taxon>Chytridiomycota</taxon>
        <taxon>Chytridiomycota incertae sedis</taxon>
        <taxon>Chytridiomycetes</taxon>
        <taxon>Rhizophydiales</taxon>
        <taxon>Rhizophydiales incertae sedis</taxon>
        <taxon>Polyrhizophydium</taxon>
    </lineage>
</organism>
<gene>
    <name evidence="4" type="ORF">HK105_207047</name>
    <name evidence="5" type="ORF">HK105_207053</name>
</gene>
<evidence type="ECO:0000256" key="2">
    <source>
        <dbReference type="ARBA" id="ARBA00023054"/>
    </source>
</evidence>